<keyword evidence="8 10" id="KW-0472">Membrane</keyword>
<comment type="function">
    <text evidence="9">Scaffold protein that participates in the c-ring assembly of mitochondrial ATP synthase (F(1)F(0) ATP synthase or complex V) by facilitating the membrane insertion and oligomer formation of the subunit c/ATP5MC3. Participates in the incorporation of the c-ring into vestigial complexes. Additionally influences the incorporation of subunits MT-ATP6, MT-ATP8, ATP5MJ, and ATP5MK in the ATP synthase.</text>
</comment>
<feature type="transmembrane region" description="Helical" evidence="10">
    <location>
        <begin position="67"/>
        <end position="87"/>
    </location>
</feature>
<protein>
    <recommendedName>
        <fullName evidence="3">Transmembrane protein 242</fullName>
    </recommendedName>
</protein>
<accession>G3MIH8</accession>
<feature type="transmembrane region" description="Helical" evidence="10">
    <location>
        <begin position="12"/>
        <end position="33"/>
    </location>
</feature>
<evidence type="ECO:0000256" key="1">
    <source>
        <dbReference type="ARBA" id="ARBA00004448"/>
    </source>
</evidence>
<dbReference type="InterPro" id="IPR009792">
    <property type="entry name" value="TMEM242"/>
</dbReference>
<evidence type="ECO:0000313" key="11">
    <source>
        <dbReference type="EMBL" id="AEO33296.1"/>
    </source>
</evidence>
<comment type="subcellular location">
    <subcellularLocation>
        <location evidence="1">Mitochondrion inner membrane</location>
        <topology evidence="1">Multi-pass membrane protein</topology>
    </subcellularLocation>
</comment>
<dbReference type="PANTHER" id="PTHR13141:SF4">
    <property type="entry name" value="TRANSMEMBRANE PROTEIN 242"/>
    <property type="match status" value="1"/>
</dbReference>
<dbReference type="GO" id="GO:0005743">
    <property type="term" value="C:mitochondrial inner membrane"/>
    <property type="evidence" value="ECO:0007669"/>
    <property type="project" value="UniProtKB-SubCell"/>
</dbReference>
<proteinExistence type="evidence at transcript level"/>
<keyword evidence="6 10" id="KW-1133">Transmembrane helix</keyword>
<evidence type="ECO:0000256" key="4">
    <source>
        <dbReference type="ARBA" id="ARBA00022692"/>
    </source>
</evidence>
<comment type="similarity">
    <text evidence="2">Belongs to the TMEM242 family.</text>
</comment>
<evidence type="ECO:0000256" key="7">
    <source>
        <dbReference type="ARBA" id="ARBA00023128"/>
    </source>
</evidence>
<evidence type="ECO:0000256" key="3">
    <source>
        <dbReference type="ARBA" id="ARBA00013934"/>
    </source>
</evidence>
<feature type="non-terminal residue" evidence="11">
    <location>
        <position position="1"/>
    </location>
</feature>
<keyword evidence="4 10" id="KW-0812">Transmembrane</keyword>
<evidence type="ECO:0000256" key="5">
    <source>
        <dbReference type="ARBA" id="ARBA00022792"/>
    </source>
</evidence>
<evidence type="ECO:0000256" key="10">
    <source>
        <dbReference type="SAM" id="Phobius"/>
    </source>
</evidence>
<keyword evidence="7" id="KW-0496">Mitochondrion</keyword>
<sequence length="191" mass="21033">DNKCGFCSHVGCFAVILIFLSVQLRGLSLYKLALFSNFYSVLMDHTAEPEKTTENCKTGTVKKYAEAAFLIGVAGAAAIFGFGMTLAHAKKRDPESFAQGLTASQKLHESGSKLALRALGRGTLYSVTGFSLFCFLAWKAMGVSNLQEFRQKAGSFLPRIPKNEPQGRTEFSSLRDLLNYIIEESDKKKRT</sequence>
<organism evidence="11">
    <name type="scientific">Amblyomma maculatum</name>
    <name type="common">Gulf Coast tick</name>
    <dbReference type="NCBI Taxonomy" id="34609"/>
    <lineage>
        <taxon>Eukaryota</taxon>
        <taxon>Metazoa</taxon>
        <taxon>Ecdysozoa</taxon>
        <taxon>Arthropoda</taxon>
        <taxon>Chelicerata</taxon>
        <taxon>Arachnida</taxon>
        <taxon>Acari</taxon>
        <taxon>Parasitiformes</taxon>
        <taxon>Ixodida</taxon>
        <taxon>Ixodoidea</taxon>
        <taxon>Ixodidae</taxon>
        <taxon>Amblyomminae</taxon>
        <taxon>Amblyomma</taxon>
    </lineage>
</organism>
<keyword evidence="5" id="KW-0999">Mitochondrion inner membrane</keyword>
<dbReference type="EMBL" id="JO841679">
    <property type="protein sequence ID" value="AEO33296.1"/>
    <property type="molecule type" value="mRNA"/>
</dbReference>
<dbReference type="PANTHER" id="PTHR13141">
    <property type="entry name" value="TRANSMEMBRANE PROTEIN 242"/>
    <property type="match status" value="1"/>
</dbReference>
<dbReference type="AlphaFoldDB" id="G3MIH8"/>
<evidence type="ECO:0000256" key="8">
    <source>
        <dbReference type="ARBA" id="ARBA00023136"/>
    </source>
</evidence>
<reference evidence="11" key="1">
    <citation type="journal article" date="2011" name="PLoS ONE">
        <title>A deep insight into the sialotranscriptome of the gulf coast tick, Amblyomma maculatum.</title>
        <authorList>
            <person name="Karim S."/>
            <person name="Singh P."/>
            <person name="Ribeiro J.M."/>
        </authorList>
    </citation>
    <scope>NUCLEOTIDE SEQUENCE</scope>
    <source>
        <tissue evidence="11">Salivary gland</tissue>
    </source>
</reference>
<name>G3MIH8_AMBMU</name>
<dbReference type="Pfam" id="PF07096">
    <property type="entry name" value="DUF1358"/>
    <property type="match status" value="1"/>
</dbReference>
<evidence type="ECO:0000256" key="2">
    <source>
        <dbReference type="ARBA" id="ARBA00007570"/>
    </source>
</evidence>
<evidence type="ECO:0000256" key="6">
    <source>
        <dbReference type="ARBA" id="ARBA00022989"/>
    </source>
</evidence>
<evidence type="ECO:0000256" key="9">
    <source>
        <dbReference type="ARBA" id="ARBA00045905"/>
    </source>
</evidence>